<dbReference type="InterPro" id="IPR018730">
    <property type="entry name" value="DUF2273"/>
</dbReference>
<keyword evidence="1" id="KW-0472">Membrane</keyword>
<sequence length="59" mass="5983">MSASIVGIFAGLLLAIIAIQGGFGWFVLALLFAAVGYVVGAHLEGKLDLAALIPGRSRG</sequence>
<evidence type="ECO:0000313" key="3">
    <source>
        <dbReference type="Proteomes" id="UP001555826"/>
    </source>
</evidence>
<dbReference type="Proteomes" id="UP001555826">
    <property type="component" value="Unassembled WGS sequence"/>
</dbReference>
<dbReference type="EMBL" id="JBFNQN010000024">
    <property type="protein sequence ID" value="MEW9267804.1"/>
    <property type="molecule type" value="Genomic_DNA"/>
</dbReference>
<dbReference type="Pfam" id="PF10031">
    <property type="entry name" value="DUF2273"/>
    <property type="match status" value="1"/>
</dbReference>
<comment type="caution">
    <text evidence="2">The sequence shown here is derived from an EMBL/GenBank/DDBJ whole genome shotgun (WGS) entry which is preliminary data.</text>
</comment>
<keyword evidence="1" id="KW-0812">Transmembrane</keyword>
<accession>A0ABV3PDT4</accession>
<proteinExistence type="predicted"/>
<keyword evidence="3" id="KW-1185">Reference proteome</keyword>
<reference evidence="2 3" key="1">
    <citation type="submission" date="2024-07" db="EMBL/GenBank/DDBJ databases">
        <authorList>
            <person name="Thanompreechachai J."/>
            <person name="Duangmal K."/>
        </authorList>
    </citation>
    <scope>NUCLEOTIDE SEQUENCE [LARGE SCALE GENOMIC DNA]</scope>
    <source>
        <strain evidence="2 3">KCTC 19886</strain>
    </source>
</reference>
<evidence type="ECO:0000256" key="1">
    <source>
        <dbReference type="SAM" id="Phobius"/>
    </source>
</evidence>
<name>A0ABV3PDT4_9ACTN</name>
<evidence type="ECO:0000313" key="2">
    <source>
        <dbReference type="EMBL" id="MEW9267804.1"/>
    </source>
</evidence>
<organism evidence="2 3">
    <name type="scientific">Kineococcus endophyticus</name>
    <dbReference type="NCBI Taxonomy" id="1181883"/>
    <lineage>
        <taxon>Bacteria</taxon>
        <taxon>Bacillati</taxon>
        <taxon>Actinomycetota</taxon>
        <taxon>Actinomycetes</taxon>
        <taxon>Kineosporiales</taxon>
        <taxon>Kineosporiaceae</taxon>
        <taxon>Kineococcus</taxon>
    </lineage>
</organism>
<feature type="transmembrane region" description="Helical" evidence="1">
    <location>
        <begin position="6"/>
        <end position="39"/>
    </location>
</feature>
<keyword evidence="1" id="KW-1133">Transmembrane helix</keyword>
<protein>
    <submittedName>
        <fullName evidence="2">DUF2273 domain-containing protein</fullName>
    </submittedName>
</protein>
<dbReference type="RefSeq" id="WP_367641298.1">
    <property type="nucleotide sequence ID" value="NZ_JBFNQN010000024.1"/>
</dbReference>
<gene>
    <name evidence="2" type="ORF">AB1207_23945</name>
</gene>